<feature type="domain" description="C3HC-type" evidence="4">
    <location>
        <begin position="93"/>
        <end position="206"/>
    </location>
</feature>
<dbReference type="EMBL" id="CM016762">
    <property type="protein sequence ID" value="TMS32251.1"/>
    <property type="molecule type" value="Genomic_DNA"/>
</dbReference>
<evidence type="ECO:0000256" key="3">
    <source>
        <dbReference type="SAM" id="MobiDB-lite"/>
    </source>
</evidence>
<dbReference type="SUPFAM" id="SSF57924">
    <property type="entry name" value="Inhibitor of apoptosis (IAP) repeat"/>
    <property type="match status" value="1"/>
</dbReference>
<dbReference type="AlphaFoldDB" id="A0A4U8UHY0"/>
<protein>
    <recommendedName>
        <fullName evidence="4">C3HC-type domain-containing protein</fullName>
    </recommendedName>
</protein>
<name>A0A4U8UHY0_STECR</name>
<evidence type="ECO:0000256" key="2">
    <source>
        <dbReference type="ARBA" id="ARBA00023242"/>
    </source>
</evidence>
<keyword evidence="2" id="KW-0539">Nucleus</keyword>
<keyword evidence="6" id="KW-1185">Reference proteome</keyword>
<dbReference type="GO" id="GO:0005634">
    <property type="term" value="C:nucleus"/>
    <property type="evidence" value="ECO:0007669"/>
    <property type="project" value="UniProtKB-SubCell"/>
</dbReference>
<dbReference type="Pfam" id="PF07967">
    <property type="entry name" value="zf-C3HC"/>
    <property type="match status" value="1"/>
</dbReference>
<feature type="compositionally biased region" description="Acidic residues" evidence="3">
    <location>
        <begin position="1"/>
        <end position="10"/>
    </location>
</feature>
<evidence type="ECO:0000313" key="5">
    <source>
        <dbReference type="EMBL" id="TMS32251.1"/>
    </source>
</evidence>
<comment type="subcellular location">
    <subcellularLocation>
        <location evidence="1">Nucleus</location>
    </subcellularLocation>
</comment>
<dbReference type="STRING" id="34508.A0A4U8UHY0"/>
<evidence type="ECO:0000256" key="1">
    <source>
        <dbReference type="ARBA" id="ARBA00004123"/>
    </source>
</evidence>
<dbReference type="EMBL" id="AZBU02000001">
    <property type="protein sequence ID" value="TMS32251.1"/>
    <property type="molecule type" value="Genomic_DNA"/>
</dbReference>
<dbReference type="OrthoDB" id="5796783at2759"/>
<dbReference type="InterPro" id="IPR012935">
    <property type="entry name" value="NuBaID_N"/>
</dbReference>
<dbReference type="PANTHER" id="PTHR15835">
    <property type="entry name" value="NUCLEAR-INTERACTING PARTNER OF ALK"/>
    <property type="match status" value="1"/>
</dbReference>
<organism evidence="5 6">
    <name type="scientific">Steinernema carpocapsae</name>
    <name type="common">Entomopathogenic nematode</name>
    <dbReference type="NCBI Taxonomy" id="34508"/>
    <lineage>
        <taxon>Eukaryota</taxon>
        <taxon>Metazoa</taxon>
        <taxon>Ecdysozoa</taxon>
        <taxon>Nematoda</taxon>
        <taxon>Chromadorea</taxon>
        <taxon>Rhabditida</taxon>
        <taxon>Tylenchina</taxon>
        <taxon>Panagrolaimomorpha</taxon>
        <taxon>Strongyloidoidea</taxon>
        <taxon>Steinernematidae</taxon>
        <taxon>Steinernema</taxon>
    </lineage>
</organism>
<gene>
    <name evidence="5" type="ORF">L596_000118</name>
</gene>
<dbReference type="PANTHER" id="PTHR15835:SF6">
    <property type="entry name" value="ZINC FINGER C3HC-TYPE PROTEIN 1"/>
    <property type="match status" value="1"/>
</dbReference>
<proteinExistence type="predicted"/>
<evidence type="ECO:0000313" key="6">
    <source>
        <dbReference type="Proteomes" id="UP000298663"/>
    </source>
</evidence>
<accession>A0A4U8UHY0</accession>
<dbReference type="Proteomes" id="UP000298663">
    <property type="component" value="Chromosome X"/>
</dbReference>
<comment type="caution">
    <text evidence="5">The sequence shown here is derived from an EMBL/GenBank/DDBJ whole genome shotgun (WGS) entry which is preliminary data.</text>
</comment>
<dbReference type="GO" id="GO:0008270">
    <property type="term" value="F:zinc ion binding"/>
    <property type="evidence" value="ECO:0007669"/>
    <property type="project" value="InterPro"/>
</dbReference>
<sequence>MSDLPVDLDDSTLVPSEPHPPNPAETERPIIPNDLEIPDVPIPTSHSIRSSTETLKRRAAEVMENVDRLLKEEDDEVVPPEKIARREVGDVDSTEKYNQRLKTYTISVWQCKPKELSPRKCAARGWLVTDRDILHCADCKAYLSAQVPVFNGNALEGYEARIQKLSSQLIDEHAKSCIWRSTSYREPLESLTPDAVFKKILARYESLENMVPNNFHCIKPKEITSAHLKKFDGKQAETVFMAICGWEYGGSRDKITCTKCHRVTSLFLFNENKPFEPLVQHFKWCSIFDVKTYPKWREDIERVASIKASPQSHVRSVMHIKMRMKEAFSHADRSTLKFT</sequence>
<feature type="compositionally biased region" description="Polar residues" evidence="3">
    <location>
        <begin position="44"/>
        <end position="53"/>
    </location>
</feature>
<reference evidence="5 6" key="2">
    <citation type="journal article" date="2019" name="G3 (Bethesda)">
        <title>Hybrid Assembly of the Genome of the Entomopathogenic Nematode Steinernema carpocapsae Identifies the X-Chromosome.</title>
        <authorList>
            <person name="Serra L."/>
            <person name="Macchietto M."/>
            <person name="Macias-Munoz A."/>
            <person name="McGill C.J."/>
            <person name="Rodriguez I.M."/>
            <person name="Rodriguez B."/>
            <person name="Murad R."/>
            <person name="Mortazavi A."/>
        </authorList>
    </citation>
    <scope>NUCLEOTIDE SEQUENCE [LARGE SCALE GENOMIC DNA]</scope>
    <source>
        <strain evidence="5 6">ALL</strain>
    </source>
</reference>
<evidence type="ECO:0000259" key="4">
    <source>
        <dbReference type="Pfam" id="PF07967"/>
    </source>
</evidence>
<feature type="region of interest" description="Disordered" evidence="3">
    <location>
        <begin position="1"/>
        <end position="53"/>
    </location>
</feature>
<reference evidence="5 6" key="1">
    <citation type="journal article" date="2015" name="Genome Biol.">
        <title>Comparative genomics of Steinernema reveals deeply conserved gene regulatory networks.</title>
        <authorList>
            <person name="Dillman A.R."/>
            <person name="Macchietto M."/>
            <person name="Porter C.F."/>
            <person name="Rogers A."/>
            <person name="Williams B."/>
            <person name="Antoshechkin I."/>
            <person name="Lee M.M."/>
            <person name="Goodwin Z."/>
            <person name="Lu X."/>
            <person name="Lewis E.E."/>
            <person name="Goodrich-Blair H."/>
            <person name="Stock S.P."/>
            <person name="Adams B.J."/>
            <person name="Sternberg P.W."/>
            <person name="Mortazavi A."/>
        </authorList>
    </citation>
    <scope>NUCLEOTIDE SEQUENCE [LARGE SCALE GENOMIC DNA]</scope>
    <source>
        <strain evidence="5 6">ALL</strain>
    </source>
</reference>